<protein>
    <submittedName>
        <fullName evidence="1">Uncharacterized protein</fullName>
    </submittedName>
</protein>
<dbReference type="EMBL" id="JADYXP020000017">
    <property type="protein sequence ID" value="KAL0107230.1"/>
    <property type="molecule type" value="Genomic_DNA"/>
</dbReference>
<evidence type="ECO:0000313" key="1">
    <source>
        <dbReference type="EMBL" id="KAL0107230.1"/>
    </source>
</evidence>
<accession>A0AAW2EWM4</accession>
<gene>
    <name evidence="1" type="ORF">PUN28_015634</name>
</gene>
<keyword evidence="2" id="KW-1185">Reference proteome</keyword>
<dbReference type="Proteomes" id="UP001430953">
    <property type="component" value="Unassembled WGS sequence"/>
</dbReference>
<evidence type="ECO:0000313" key="2">
    <source>
        <dbReference type="Proteomes" id="UP001430953"/>
    </source>
</evidence>
<proteinExistence type="predicted"/>
<sequence>MKKVFHLSSLLKIHRDRNIFELTISFTGLGQLRRDGRTQSSFRQRRHRYRIHKLCKIKY</sequence>
<dbReference type="AlphaFoldDB" id="A0AAW2EWM4"/>
<name>A0AAW2EWM4_9HYME</name>
<comment type="caution">
    <text evidence="1">The sequence shown here is derived from an EMBL/GenBank/DDBJ whole genome shotgun (WGS) entry which is preliminary data.</text>
</comment>
<organism evidence="1 2">
    <name type="scientific">Cardiocondyla obscurior</name>
    <dbReference type="NCBI Taxonomy" id="286306"/>
    <lineage>
        <taxon>Eukaryota</taxon>
        <taxon>Metazoa</taxon>
        <taxon>Ecdysozoa</taxon>
        <taxon>Arthropoda</taxon>
        <taxon>Hexapoda</taxon>
        <taxon>Insecta</taxon>
        <taxon>Pterygota</taxon>
        <taxon>Neoptera</taxon>
        <taxon>Endopterygota</taxon>
        <taxon>Hymenoptera</taxon>
        <taxon>Apocrita</taxon>
        <taxon>Aculeata</taxon>
        <taxon>Formicoidea</taxon>
        <taxon>Formicidae</taxon>
        <taxon>Myrmicinae</taxon>
        <taxon>Cardiocondyla</taxon>
    </lineage>
</organism>
<reference evidence="1 2" key="1">
    <citation type="submission" date="2023-03" db="EMBL/GenBank/DDBJ databases">
        <title>High recombination rates correlate with genetic variation in Cardiocondyla obscurior ants.</title>
        <authorList>
            <person name="Errbii M."/>
        </authorList>
    </citation>
    <scope>NUCLEOTIDE SEQUENCE [LARGE SCALE GENOMIC DNA]</scope>
    <source>
        <strain evidence="1">Alpha-2009</strain>
        <tissue evidence="1">Whole body</tissue>
    </source>
</reference>